<dbReference type="PANTHER" id="PTHR30576">
    <property type="entry name" value="COLANIC BIOSYNTHESIS UDP-GLUCOSE LIPID CARRIER TRANSFERASE"/>
    <property type="match status" value="1"/>
</dbReference>
<name>A0A382VYM1_9ZZZZ</name>
<accession>A0A382VYM1</accession>
<sequence>MVKSKDFQCATKCFTKRAADLLILFCFAPVWVPVSLVILLGIVLEQLISGDFGPPIISEIRISKGRKFRLYKLNMYKESARKKYILESERYTKMETYAYLGQDTNSLRLVGRVMKKYYLDELGQMINILLGQMSFVGPRPRLEVEEVSMNPPRQLLKSGYFCFAANQWKNEDHSNLGFHSDEEYLEIYLNSSTLELLKIDLSIFLDGVQAVIKGKGK</sequence>
<evidence type="ECO:0000256" key="1">
    <source>
        <dbReference type="SAM" id="Phobius"/>
    </source>
</evidence>
<reference evidence="3" key="1">
    <citation type="submission" date="2018-05" db="EMBL/GenBank/DDBJ databases">
        <authorList>
            <person name="Lanie J.A."/>
            <person name="Ng W.-L."/>
            <person name="Kazmierczak K.M."/>
            <person name="Andrzejewski T.M."/>
            <person name="Davidsen T.M."/>
            <person name="Wayne K.J."/>
            <person name="Tettelin H."/>
            <person name="Glass J.I."/>
            <person name="Rusch D."/>
            <person name="Podicherti R."/>
            <person name="Tsui H.-C.T."/>
            <person name="Winkler M.E."/>
        </authorList>
    </citation>
    <scope>NUCLEOTIDE SEQUENCE</scope>
</reference>
<gene>
    <name evidence="3" type="ORF">METZ01_LOCUS404334</name>
</gene>
<evidence type="ECO:0000313" key="3">
    <source>
        <dbReference type="EMBL" id="SVD51480.1"/>
    </source>
</evidence>
<dbReference type="Pfam" id="PF02397">
    <property type="entry name" value="Bac_transf"/>
    <property type="match status" value="1"/>
</dbReference>
<dbReference type="EMBL" id="UINC01155559">
    <property type="protein sequence ID" value="SVD51480.1"/>
    <property type="molecule type" value="Genomic_DNA"/>
</dbReference>
<evidence type="ECO:0000259" key="2">
    <source>
        <dbReference type="Pfam" id="PF02397"/>
    </source>
</evidence>
<feature type="domain" description="Bacterial sugar transferase" evidence="2">
    <location>
        <begin position="16"/>
        <end position="212"/>
    </location>
</feature>
<protein>
    <recommendedName>
        <fullName evidence="2">Bacterial sugar transferase domain-containing protein</fullName>
    </recommendedName>
</protein>
<dbReference type="InterPro" id="IPR003362">
    <property type="entry name" value="Bact_transf"/>
</dbReference>
<dbReference type="GO" id="GO:0016780">
    <property type="term" value="F:phosphotransferase activity, for other substituted phosphate groups"/>
    <property type="evidence" value="ECO:0007669"/>
    <property type="project" value="TreeGrafter"/>
</dbReference>
<organism evidence="3">
    <name type="scientific">marine metagenome</name>
    <dbReference type="NCBI Taxonomy" id="408172"/>
    <lineage>
        <taxon>unclassified sequences</taxon>
        <taxon>metagenomes</taxon>
        <taxon>ecological metagenomes</taxon>
    </lineage>
</organism>
<keyword evidence="1" id="KW-0812">Transmembrane</keyword>
<dbReference type="AlphaFoldDB" id="A0A382VYM1"/>
<keyword evidence="1" id="KW-1133">Transmembrane helix</keyword>
<dbReference type="PANTHER" id="PTHR30576:SF0">
    <property type="entry name" value="UNDECAPRENYL-PHOSPHATE N-ACETYLGALACTOSAMINYL 1-PHOSPHATE TRANSFERASE-RELATED"/>
    <property type="match status" value="1"/>
</dbReference>
<keyword evidence="1" id="KW-0472">Membrane</keyword>
<proteinExistence type="predicted"/>
<feature type="transmembrane region" description="Helical" evidence="1">
    <location>
        <begin position="21"/>
        <end position="44"/>
    </location>
</feature>